<comment type="caution">
    <text evidence="2">The sequence shown here is derived from an EMBL/GenBank/DDBJ whole genome shotgun (WGS) entry which is preliminary data.</text>
</comment>
<dbReference type="EMBL" id="JAPEUV010000104">
    <property type="protein sequence ID" value="KAJ4332984.1"/>
    <property type="molecule type" value="Genomic_DNA"/>
</dbReference>
<gene>
    <name evidence="2" type="ORF">N0V87_007961</name>
</gene>
<name>A0A9W8WV05_9PLEO</name>
<feature type="compositionally biased region" description="Low complexity" evidence="1">
    <location>
        <begin position="73"/>
        <end position="87"/>
    </location>
</feature>
<dbReference type="AlphaFoldDB" id="A0A9W8WV05"/>
<evidence type="ECO:0000313" key="2">
    <source>
        <dbReference type="EMBL" id="KAJ4332984.1"/>
    </source>
</evidence>
<feature type="compositionally biased region" description="Basic residues" evidence="1">
    <location>
        <begin position="105"/>
        <end position="115"/>
    </location>
</feature>
<dbReference type="Proteomes" id="UP001140562">
    <property type="component" value="Unassembled WGS sequence"/>
</dbReference>
<evidence type="ECO:0000256" key="1">
    <source>
        <dbReference type="SAM" id="MobiDB-lite"/>
    </source>
</evidence>
<evidence type="ECO:0000313" key="3">
    <source>
        <dbReference type="Proteomes" id="UP001140562"/>
    </source>
</evidence>
<accession>A0A9W8WV05</accession>
<organism evidence="2 3">
    <name type="scientific">Didymella glomerata</name>
    <dbReference type="NCBI Taxonomy" id="749621"/>
    <lineage>
        <taxon>Eukaryota</taxon>
        <taxon>Fungi</taxon>
        <taxon>Dikarya</taxon>
        <taxon>Ascomycota</taxon>
        <taxon>Pezizomycotina</taxon>
        <taxon>Dothideomycetes</taxon>
        <taxon>Pleosporomycetidae</taxon>
        <taxon>Pleosporales</taxon>
        <taxon>Pleosporineae</taxon>
        <taxon>Didymellaceae</taxon>
        <taxon>Didymella</taxon>
    </lineage>
</organism>
<keyword evidence="3" id="KW-1185">Reference proteome</keyword>
<sequence>MSDNEKTPGKGGAAATGMAYFIGIAEHALEAPIEPKISQAPVPGGRNVNACRNIIKKLKDKLKDDIDNIKAGRPVVAPAEAETAPKATPKKRKTDSPDDGDASPKKKATPRKKKS</sequence>
<protein>
    <submittedName>
        <fullName evidence="2">Uncharacterized protein</fullName>
    </submittedName>
</protein>
<proteinExistence type="predicted"/>
<feature type="region of interest" description="Disordered" evidence="1">
    <location>
        <begin position="64"/>
        <end position="115"/>
    </location>
</feature>
<reference evidence="2" key="1">
    <citation type="submission" date="2022-10" db="EMBL/GenBank/DDBJ databases">
        <title>Tapping the CABI collections for fungal endophytes: first genome assemblies for Collariella, Neodidymelliopsis, Ascochyta clinopodiicola, Didymella pomorum, Didymosphaeria variabile, Neocosmospora piperis and Neocucurbitaria cava.</title>
        <authorList>
            <person name="Hill R."/>
        </authorList>
    </citation>
    <scope>NUCLEOTIDE SEQUENCE</scope>
    <source>
        <strain evidence="2">IMI 360193</strain>
    </source>
</reference>
<dbReference type="OrthoDB" id="3796724at2759"/>